<organism evidence="1 2">
    <name type="scientific">Austropuccinia psidii MF-1</name>
    <dbReference type="NCBI Taxonomy" id="1389203"/>
    <lineage>
        <taxon>Eukaryota</taxon>
        <taxon>Fungi</taxon>
        <taxon>Dikarya</taxon>
        <taxon>Basidiomycota</taxon>
        <taxon>Pucciniomycotina</taxon>
        <taxon>Pucciniomycetes</taxon>
        <taxon>Pucciniales</taxon>
        <taxon>Sphaerophragmiaceae</taxon>
        <taxon>Austropuccinia</taxon>
    </lineage>
</organism>
<keyword evidence="2" id="KW-1185">Reference proteome</keyword>
<evidence type="ECO:0000313" key="1">
    <source>
        <dbReference type="EMBL" id="MBW0474852.1"/>
    </source>
</evidence>
<dbReference type="OrthoDB" id="2506934at2759"/>
<reference evidence="1" key="1">
    <citation type="submission" date="2021-03" db="EMBL/GenBank/DDBJ databases">
        <title>Draft genome sequence of rust myrtle Austropuccinia psidii MF-1, a brazilian biotype.</title>
        <authorList>
            <person name="Quecine M.C."/>
            <person name="Pachon D.M.R."/>
            <person name="Bonatelli M.L."/>
            <person name="Correr F.H."/>
            <person name="Franceschini L.M."/>
            <person name="Leite T.F."/>
            <person name="Margarido G.R.A."/>
            <person name="Almeida C.A."/>
            <person name="Ferrarezi J.A."/>
            <person name="Labate C.A."/>
        </authorList>
    </citation>
    <scope>NUCLEOTIDE SEQUENCE</scope>
    <source>
        <strain evidence="1">MF-1</strain>
    </source>
</reference>
<name>A0A9Q3GPY7_9BASI</name>
<accession>A0A9Q3GPY7</accession>
<dbReference type="EMBL" id="AVOT02003883">
    <property type="protein sequence ID" value="MBW0474852.1"/>
    <property type="molecule type" value="Genomic_DNA"/>
</dbReference>
<proteinExistence type="predicted"/>
<dbReference type="Proteomes" id="UP000765509">
    <property type="component" value="Unassembled WGS sequence"/>
</dbReference>
<comment type="caution">
    <text evidence="1">The sequence shown here is derived from an EMBL/GenBank/DDBJ whole genome shotgun (WGS) entry which is preliminary data.</text>
</comment>
<sequence length="111" mass="12364">MLLQKTPVICATILDAQFKIQFFTLHESTLEQFGTCAKALQGLFEREARKNLIDKATIPSRTNSANVIPGLFHEIYSSSSPAVGSLENKLNRFLVEPTEPKSTDVLIVWKA</sequence>
<protein>
    <submittedName>
        <fullName evidence="1">Uncharacterized protein</fullName>
    </submittedName>
</protein>
<evidence type="ECO:0000313" key="2">
    <source>
        <dbReference type="Proteomes" id="UP000765509"/>
    </source>
</evidence>
<dbReference type="AlphaFoldDB" id="A0A9Q3GPY7"/>
<gene>
    <name evidence="1" type="ORF">O181_014567</name>
</gene>